<dbReference type="EnsemblMetazoa" id="SSS_5668s_mrna">
    <property type="protein sequence ID" value="KAF7489152.1"/>
    <property type="gene ID" value="SSS_5668"/>
</dbReference>
<evidence type="ECO:0000313" key="2">
    <source>
        <dbReference type="EnsemblMetazoa" id="KAF7489152.1"/>
    </source>
</evidence>
<reference evidence="3" key="1">
    <citation type="journal article" date="2020" name="PLoS Negl. Trop. Dis.">
        <title>High-quality nuclear genome for Sarcoptes scabiei-A critical resource for a neglected parasite.</title>
        <authorList>
            <person name="Korhonen P.K."/>
            <person name="Gasser R.B."/>
            <person name="Ma G."/>
            <person name="Wang T."/>
            <person name="Stroehlein A.J."/>
            <person name="Young N.D."/>
            <person name="Ang C.S."/>
            <person name="Fernando D.D."/>
            <person name="Lu H.C."/>
            <person name="Taylor S."/>
            <person name="Reynolds S.L."/>
            <person name="Mofiz E."/>
            <person name="Najaraj S.H."/>
            <person name="Gowda H."/>
            <person name="Madugundu A."/>
            <person name="Renuse S."/>
            <person name="Holt D."/>
            <person name="Pandey A."/>
            <person name="Papenfuss A.T."/>
            <person name="Fischer K."/>
        </authorList>
    </citation>
    <scope>NUCLEOTIDE SEQUENCE [LARGE SCALE GENOMIC DNA]</scope>
</reference>
<organism evidence="1">
    <name type="scientific">Sarcoptes scabiei</name>
    <name type="common">Itch mite</name>
    <name type="synonym">Acarus scabiei</name>
    <dbReference type="NCBI Taxonomy" id="52283"/>
    <lineage>
        <taxon>Eukaryota</taxon>
        <taxon>Metazoa</taxon>
        <taxon>Ecdysozoa</taxon>
        <taxon>Arthropoda</taxon>
        <taxon>Chelicerata</taxon>
        <taxon>Arachnida</taxon>
        <taxon>Acari</taxon>
        <taxon>Acariformes</taxon>
        <taxon>Sarcoptiformes</taxon>
        <taxon>Astigmata</taxon>
        <taxon>Psoroptidia</taxon>
        <taxon>Sarcoptoidea</taxon>
        <taxon>Sarcoptidae</taxon>
        <taxon>Sarcoptinae</taxon>
        <taxon>Sarcoptes</taxon>
    </lineage>
</organism>
<reference evidence="1" key="2">
    <citation type="submission" date="2020-01" db="EMBL/GenBank/DDBJ databases">
        <authorList>
            <person name="Korhonen P.K.K."/>
            <person name="Guangxu M.G."/>
            <person name="Wang T.W."/>
            <person name="Stroehlein A.J.S."/>
            <person name="Young N.D."/>
            <person name="Ang C.-S.A."/>
            <person name="Fernando D.W.F."/>
            <person name="Lu H.L."/>
            <person name="Taylor S.T."/>
            <person name="Ehtesham M.E.M."/>
            <person name="Najaraj S.H.N."/>
            <person name="Harsha G.H.G."/>
            <person name="Madugundu A.M."/>
            <person name="Renuse S.R."/>
            <person name="Holt D.H."/>
            <person name="Pandey A.P."/>
            <person name="Papenfuss A.P."/>
            <person name="Gasser R.B.G."/>
            <person name="Fischer K.F."/>
        </authorList>
    </citation>
    <scope>NUCLEOTIDE SEQUENCE</scope>
    <source>
        <strain evidence="1">SSS_KF_BRIS2020</strain>
    </source>
</reference>
<proteinExistence type="predicted"/>
<keyword evidence="3" id="KW-1185">Reference proteome</keyword>
<name>A0A834R2N2_SARSC</name>
<reference evidence="2" key="3">
    <citation type="submission" date="2022-06" db="UniProtKB">
        <authorList>
            <consortium name="EnsemblMetazoa"/>
        </authorList>
    </citation>
    <scope>IDENTIFICATION</scope>
</reference>
<dbReference type="AlphaFoldDB" id="A0A834R2N2"/>
<protein>
    <submittedName>
        <fullName evidence="1 2">Uncharacterized protein</fullName>
    </submittedName>
</protein>
<evidence type="ECO:0000313" key="3">
    <source>
        <dbReference type="Proteomes" id="UP000070412"/>
    </source>
</evidence>
<gene>
    <name evidence="1" type="ORF">SSS_5668</name>
</gene>
<evidence type="ECO:0000313" key="1">
    <source>
        <dbReference type="EMBL" id="KAF7489152.1"/>
    </source>
</evidence>
<dbReference type="EMBL" id="WVUK01000065">
    <property type="protein sequence ID" value="KAF7489152.1"/>
    <property type="molecule type" value="Genomic_DNA"/>
</dbReference>
<dbReference type="OrthoDB" id="6516982at2759"/>
<accession>A0A834R2N2</accession>
<dbReference type="Proteomes" id="UP000070412">
    <property type="component" value="Unassembled WGS sequence"/>
</dbReference>
<sequence length="200" mass="23243">MNKSSRISLSICHDNPTNGFKSETSQYLIYYLLGTKFIRPMGIFTGRILQTFKEITPYCFRRSNGQIFWRRYNPLDPIQRKNYIYLSENQNNLSLSLSIRTDTYLMITLTRSNGSVFVYGEMYVGFSFQQPSILEMRGRVFLCTKQPKSSTMFWIENPIDSDCIVEIQSGQLVIFVCDHRNIVLLPDDNSLIVVKTIAKK</sequence>